<reference evidence="1" key="1">
    <citation type="journal article" date="2021" name="Open Biol.">
        <title>Shared evolutionary footprints suggest mitochondrial oxidative damage underlies multiple complex I losses in fungi.</title>
        <authorList>
            <person name="Schikora-Tamarit M.A."/>
            <person name="Marcet-Houben M."/>
            <person name="Nosek J."/>
            <person name="Gabaldon T."/>
        </authorList>
    </citation>
    <scope>NUCLEOTIDE SEQUENCE</scope>
    <source>
        <strain evidence="1">NCAIM Y.01608</strain>
    </source>
</reference>
<dbReference type="Proteomes" id="UP000788993">
    <property type="component" value="Unassembled WGS sequence"/>
</dbReference>
<keyword evidence="2" id="KW-1185">Reference proteome</keyword>
<gene>
    <name evidence="1" type="ORF">OGATHE_005798</name>
</gene>
<sequence>MPNSFKKSTTSVCKPVLSDTTNTSPPSWTNLSNVSVSTRSFAVVGRISRFWYRLYPFLNSSRGSDSGPTSANSGSRFLSLSISKSFEYCDSNSGRRVSYTTSVLESSRAEDSAQAKGVRRNKRKIMD</sequence>
<proteinExistence type="predicted"/>
<name>A0A9P8NSV3_9ASCO</name>
<dbReference type="AlphaFoldDB" id="A0A9P8NSV3"/>
<evidence type="ECO:0000313" key="1">
    <source>
        <dbReference type="EMBL" id="KAH3659753.1"/>
    </source>
</evidence>
<comment type="caution">
    <text evidence="1">The sequence shown here is derived from an EMBL/GenBank/DDBJ whole genome shotgun (WGS) entry which is preliminary data.</text>
</comment>
<organism evidence="1 2">
    <name type="scientific">Ogataea polymorpha</name>
    <dbReference type="NCBI Taxonomy" id="460523"/>
    <lineage>
        <taxon>Eukaryota</taxon>
        <taxon>Fungi</taxon>
        <taxon>Dikarya</taxon>
        <taxon>Ascomycota</taxon>
        <taxon>Saccharomycotina</taxon>
        <taxon>Pichiomycetes</taxon>
        <taxon>Pichiales</taxon>
        <taxon>Pichiaceae</taxon>
        <taxon>Ogataea</taxon>
    </lineage>
</organism>
<reference evidence="1" key="2">
    <citation type="submission" date="2021-01" db="EMBL/GenBank/DDBJ databases">
        <authorList>
            <person name="Schikora-Tamarit M.A."/>
        </authorList>
    </citation>
    <scope>NUCLEOTIDE SEQUENCE</scope>
    <source>
        <strain evidence="1">NCAIM Y.01608</strain>
    </source>
</reference>
<evidence type="ECO:0000313" key="2">
    <source>
        <dbReference type="Proteomes" id="UP000788993"/>
    </source>
</evidence>
<accession>A0A9P8NSV3</accession>
<protein>
    <submittedName>
        <fullName evidence="1">Uncharacterized protein</fullName>
    </submittedName>
</protein>
<dbReference type="EMBL" id="JAEUBD010001504">
    <property type="protein sequence ID" value="KAH3659753.1"/>
    <property type="molecule type" value="Genomic_DNA"/>
</dbReference>